<reference evidence="3" key="2">
    <citation type="submission" date="2016-02" db="EMBL/GenBank/DDBJ databases">
        <title>Draft genome sequence of five rapidly growing Mycobacterium species.</title>
        <authorList>
            <person name="Katahira K."/>
            <person name="Gotou Y."/>
            <person name="Iida K."/>
            <person name="Ogura Y."/>
            <person name="Hayashi T."/>
        </authorList>
    </citation>
    <scope>NUCLEOTIDE SEQUENCE [LARGE SCALE GENOMIC DNA]</scope>
    <source>
        <strain evidence="3">JCM6362</strain>
    </source>
</reference>
<protein>
    <submittedName>
        <fullName evidence="2">Tex-like protein</fullName>
    </submittedName>
</protein>
<evidence type="ECO:0000313" key="2">
    <source>
        <dbReference type="EMBL" id="GAT13037.1"/>
    </source>
</evidence>
<dbReference type="STRING" id="1797.RMCT_0009"/>
<gene>
    <name evidence="2" type="ORF">RMCT_0009</name>
</gene>
<name>A0A100XAL9_MYCTH</name>
<dbReference type="Proteomes" id="UP000069654">
    <property type="component" value="Unassembled WGS sequence"/>
</dbReference>
<evidence type="ECO:0000256" key="1">
    <source>
        <dbReference type="SAM" id="MobiDB-lite"/>
    </source>
</evidence>
<accession>A0A100XAL9</accession>
<proteinExistence type="predicted"/>
<dbReference type="AlphaFoldDB" id="A0A100XAL9"/>
<comment type="caution">
    <text evidence="2">The sequence shown here is derived from an EMBL/GenBank/DDBJ whole genome shotgun (WGS) entry which is preliminary data.</text>
</comment>
<reference evidence="2 3" key="1">
    <citation type="journal article" date="2016" name="Genome Announc.">
        <title>Draft Genome Sequences of Five Rapidly Growing Mycobacterium Species, M. thermoresistibile, M. fortuitum subsp. acetamidolyticum, M. canariasense, M. brisbanense, and M. novocastrense.</title>
        <authorList>
            <person name="Katahira K."/>
            <person name="Ogura Y."/>
            <person name="Gotoh Y."/>
            <person name="Hayashi T."/>
        </authorList>
    </citation>
    <scope>NUCLEOTIDE SEQUENCE [LARGE SCALE GENOMIC DNA]</scope>
    <source>
        <strain evidence="2 3">JCM6362</strain>
    </source>
</reference>
<sequence length="99" mass="10507">MPLHFRGYSVSSLDAARSDGNGDPPAVRGPSSDTNLSTGRNRSRAAGDRRRRRDVRPGKANNTRPTGNKPMGFHRHLGAPGALRANGPPIAPHAGYSLV</sequence>
<dbReference type="EMBL" id="BCTB01000001">
    <property type="protein sequence ID" value="GAT13037.1"/>
    <property type="molecule type" value="Genomic_DNA"/>
</dbReference>
<evidence type="ECO:0000313" key="3">
    <source>
        <dbReference type="Proteomes" id="UP000069654"/>
    </source>
</evidence>
<organism evidence="2 3">
    <name type="scientific">Mycolicibacterium thermoresistibile</name>
    <name type="common">Mycobacterium thermoresistibile</name>
    <dbReference type="NCBI Taxonomy" id="1797"/>
    <lineage>
        <taxon>Bacteria</taxon>
        <taxon>Bacillati</taxon>
        <taxon>Actinomycetota</taxon>
        <taxon>Actinomycetes</taxon>
        <taxon>Mycobacteriales</taxon>
        <taxon>Mycobacteriaceae</taxon>
        <taxon>Mycolicibacterium</taxon>
    </lineage>
</organism>
<feature type="region of interest" description="Disordered" evidence="1">
    <location>
        <begin position="1"/>
        <end position="99"/>
    </location>
</feature>